<evidence type="ECO:0000256" key="1">
    <source>
        <dbReference type="ARBA" id="ARBA00022729"/>
    </source>
</evidence>
<evidence type="ECO:0000313" key="10">
    <source>
        <dbReference type="Proteomes" id="UP000702964"/>
    </source>
</evidence>
<evidence type="ECO:0000256" key="3">
    <source>
        <dbReference type="ARBA" id="ARBA00023001"/>
    </source>
</evidence>
<comment type="caution">
    <text evidence="9">The sequence shown here is derived from an EMBL/GenBank/DDBJ whole genome shotgun (WGS) entry which is preliminary data.</text>
</comment>
<dbReference type="InterPro" id="IPR052025">
    <property type="entry name" value="Xyloglucanase_GH74"/>
</dbReference>
<dbReference type="SUPFAM" id="SSF110296">
    <property type="entry name" value="Oligoxyloglucan reducing end-specific cellobiohydrolase"/>
    <property type="match status" value="1"/>
</dbReference>
<dbReference type="InterPro" id="IPR014756">
    <property type="entry name" value="Ig_E-set"/>
</dbReference>
<reference evidence="9" key="2">
    <citation type="submission" date="2020-02" db="EMBL/GenBank/DDBJ databases">
        <authorList>
            <person name="Studholme D.J."/>
        </authorList>
    </citation>
    <scope>NUCLEOTIDE SEQUENCE</scope>
    <source>
        <strain evidence="9">00238/432</strain>
    </source>
</reference>
<keyword evidence="5" id="KW-0326">Glycosidase</keyword>
<dbReference type="InterPro" id="IPR001956">
    <property type="entry name" value="CBM3"/>
</dbReference>
<dbReference type="InterPro" id="IPR015943">
    <property type="entry name" value="WD40/YVTN_repeat-like_dom_sf"/>
</dbReference>
<organism evidence="9 10">
    <name type="scientific">Phytophthora kernoviae 00238/432</name>
    <dbReference type="NCBI Taxonomy" id="1284355"/>
    <lineage>
        <taxon>Eukaryota</taxon>
        <taxon>Sar</taxon>
        <taxon>Stramenopiles</taxon>
        <taxon>Oomycota</taxon>
        <taxon>Peronosporomycetes</taxon>
        <taxon>Peronosporales</taxon>
        <taxon>Peronosporaceae</taxon>
        <taxon>Phytophthora</taxon>
    </lineage>
</organism>
<dbReference type="PANTHER" id="PTHR43739:SF2">
    <property type="entry name" value="OLIGOXYLOGLUCAN-REDUCING END-SPECIFIC XYLOGLUCANASE-RELATED"/>
    <property type="match status" value="1"/>
</dbReference>
<dbReference type="GO" id="GO:0016798">
    <property type="term" value="F:hydrolase activity, acting on glycosyl bonds"/>
    <property type="evidence" value="ECO:0007669"/>
    <property type="project" value="UniProtKB-KW"/>
</dbReference>
<reference evidence="9" key="1">
    <citation type="journal article" date="2015" name="Genom Data">
        <title>Draft genome sequences of Phytophthora kernoviae and Phytophthora ramorum lineage EU2 from Scotland.</title>
        <authorList>
            <person name="Sambles C."/>
            <person name="Schlenzig A."/>
            <person name="O'Neill P."/>
            <person name="Grant M."/>
            <person name="Studholme D.J."/>
        </authorList>
    </citation>
    <scope>NUCLEOTIDE SEQUENCE</scope>
    <source>
        <strain evidence="9">00238/432</strain>
    </source>
</reference>
<keyword evidence="3" id="KW-0136">Cellulose degradation</keyword>
<dbReference type="Pfam" id="PF03442">
    <property type="entry name" value="CBM_X2"/>
    <property type="match status" value="1"/>
</dbReference>
<evidence type="ECO:0000259" key="8">
    <source>
        <dbReference type="SMART" id="SM01067"/>
    </source>
</evidence>
<dbReference type="GO" id="GO:0010411">
    <property type="term" value="P:xyloglucan metabolic process"/>
    <property type="evidence" value="ECO:0007669"/>
    <property type="project" value="TreeGrafter"/>
</dbReference>
<evidence type="ECO:0000256" key="7">
    <source>
        <dbReference type="ARBA" id="ARBA00037986"/>
    </source>
</evidence>
<keyword evidence="2" id="KW-0378">Hydrolase</keyword>
<evidence type="ECO:0000256" key="5">
    <source>
        <dbReference type="ARBA" id="ARBA00023295"/>
    </source>
</evidence>
<gene>
    <name evidence="9" type="ORF">G195_000607</name>
</gene>
<dbReference type="SMART" id="SM01067">
    <property type="entry name" value="CBM_3"/>
    <property type="match status" value="1"/>
</dbReference>
<evidence type="ECO:0000256" key="6">
    <source>
        <dbReference type="ARBA" id="ARBA00023326"/>
    </source>
</evidence>
<dbReference type="CDD" id="cd15482">
    <property type="entry name" value="Sialidase_non-viral"/>
    <property type="match status" value="1"/>
</dbReference>
<dbReference type="EMBL" id="AOFI03000003">
    <property type="protein sequence ID" value="KAF4325637.1"/>
    <property type="molecule type" value="Genomic_DNA"/>
</dbReference>
<dbReference type="AlphaFoldDB" id="A0A8J4SDH0"/>
<dbReference type="PANTHER" id="PTHR43739">
    <property type="entry name" value="XYLOGLUCANASE (EUROFUNG)"/>
    <property type="match status" value="1"/>
</dbReference>
<dbReference type="InterPro" id="IPR036966">
    <property type="entry name" value="CBM3_sf"/>
</dbReference>
<dbReference type="Gene3D" id="2.130.10.10">
    <property type="entry name" value="YVTN repeat-like/Quinoprotein amine dehydrogenase"/>
    <property type="match status" value="1"/>
</dbReference>
<dbReference type="InterPro" id="IPR013783">
    <property type="entry name" value="Ig-like_fold"/>
</dbReference>
<dbReference type="GO" id="GO:0030245">
    <property type="term" value="P:cellulose catabolic process"/>
    <property type="evidence" value="ECO:0007669"/>
    <property type="project" value="UniProtKB-KW"/>
</dbReference>
<keyword evidence="1" id="KW-0732">Signal</keyword>
<accession>A0A8J4SDH0</accession>
<evidence type="ECO:0000313" key="9">
    <source>
        <dbReference type="EMBL" id="KAF4325637.1"/>
    </source>
</evidence>
<proteinExistence type="inferred from homology"/>
<dbReference type="SUPFAM" id="SSF81296">
    <property type="entry name" value="E set domains"/>
    <property type="match status" value="1"/>
</dbReference>
<sequence>MYGTGATIYGTKNLTDWDDGNKINISVMAKGVEEIAVLDLISPPSGAHLLSGVGDVSGFRHNDLDQAPATMFTSPNYSSTESLDFAELSPNVMVRVGKADYSADPNAKSIGLSSDGGTTWYKANAEPAGTTGGGTVAISANGNRLVWSTSDKGVHYSTGGNSWTASSGIPAQAKVISDRVNPNKFYGFAAGKVYVSTNGGASFTASAANGLPVEGNADLDAVPGTEGELWFAGGSEEGGPYGLWHSTDSGATFTKLANVEEADSIGFGKAAPGQNVVALYTIAKIDGTRGFFRSDDGGANWVRINDNQHQYARVTTITGDPRLYGRVYLGTNGRGILYADRIGGNNGGGEGGGGSPVISSAITPVNAEFDKNPGNQADIPVTLTLNGNTLSTIRNGSSTLVSGADYTLSGNQVVLSKTYLASLPKGSAALTFHFSAGNDAILNLTIQDTTVVPAGAIRIGMFNGTTSATSNSVNPKIKLTNTGTTAINLSDVKIRYYYTINGAQTQSFFCDWATAGNDNVTASHPQIEVIVLSSFSEFEYPKDTQVHVHKLDNEQLENRLRDLLPDVECAIVPAEGMSPVVLLNVDPSKDEWMVQQIKELASKNKEAQDGSCWVLSDSFSSFEEMGDVYRTRLIKLMEYRFYYEDRSILVYGELPPLHPAGYQFNVNMFLQHVKRNRTEAAREYLQEHALTLGRDYIADVFEIKSFLGNLIFNVSITLADMDVQSAALEEVERADDEVIQI</sequence>
<feature type="domain" description="CBM3" evidence="8">
    <location>
        <begin position="459"/>
        <end position="528"/>
    </location>
</feature>
<comment type="similarity">
    <text evidence="7">Belongs to the glycosyl hydrolase 74 family.</text>
</comment>
<dbReference type="FunFam" id="2.130.10.10:FF:000545">
    <property type="entry name" value="Xyloglucanase Xgh74A"/>
    <property type="match status" value="1"/>
</dbReference>
<dbReference type="SUPFAM" id="SSF49384">
    <property type="entry name" value="Carbohydrate-binding domain"/>
    <property type="match status" value="1"/>
</dbReference>
<evidence type="ECO:0000256" key="4">
    <source>
        <dbReference type="ARBA" id="ARBA00023277"/>
    </source>
</evidence>
<name>A0A8J4SDH0_9STRA</name>
<dbReference type="InterPro" id="IPR008965">
    <property type="entry name" value="CBM2/CBM3_carb-bd_dom_sf"/>
</dbReference>
<dbReference type="Gene3D" id="2.60.40.10">
    <property type="entry name" value="Immunoglobulins"/>
    <property type="match status" value="1"/>
</dbReference>
<dbReference type="GO" id="GO:0030248">
    <property type="term" value="F:cellulose binding"/>
    <property type="evidence" value="ECO:0007669"/>
    <property type="project" value="InterPro"/>
</dbReference>
<evidence type="ECO:0000256" key="2">
    <source>
        <dbReference type="ARBA" id="ARBA00022801"/>
    </source>
</evidence>
<protein>
    <recommendedName>
        <fullName evidence="8">CBM3 domain-containing protein</fullName>
    </recommendedName>
</protein>
<dbReference type="Pfam" id="PF00942">
    <property type="entry name" value="CBM_3"/>
    <property type="match status" value="1"/>
</dbReference>
<dbReference type="Proteomes" id="UP000702964">
    <property type="component" value="Unassembled WGS sequence"/>
</dbReference>
<keyword evidence="4" id="KW-0119">Carbohydrate metabolism</keyword>
<dbReference type="InterPro" id="IPR005102">
    <property type="entry name" value="Carbo-bd_X2"/>
</dbReference>
<dbReference type="Gene3D" id="2.60.40.710">
    <property type="entry name" value="Endoglucanase-like"/>
    <property type="match status" value="1"/>
</dbReference>
<keyword evidence="6" id="KW-0624">Polysaccharide degradation</keyword>